<gene>
    <name evidence="1" type="ORF">KFL_000780170</name>
</gene>
<dbReference type="Proteomes" id="UP000054558">
    <property type="component" value="Unassembled WGS sequence"/>
</dbReference>
<reference evidence="1 2" key="1">
    <citation type="journal article" date="2014" name="Nat. Commun.">
        <title>Klebsormidium flaccidum genome reveals primary factors for plant terrestrial adaptation.</title>
        <authorList>
            <person name="Hori K."/>
            <person name="Maruyama F."/>
            <person name="Fujisawa T."/>
            <person name="Togashi T."/>
            <person name="Yamamoto N."/>
            <person name="Seo M."/>
            <person name="Sato S."/>
            <person name="Yamada T."/>
            <person name="Mori H."/>
            <person name="Tajima N."/>
            <person name="Moriyama T."/>
            <person name="Ikeuchi M."/>
            <person name="Watanabe M."/>
            <person name="Wada H."/>
            <person name="Kobayashi K."/>
            <person name="Saito M."/>
            <person name="Masuda T."/>
            <person name="Sasaki-Sekimoto Y."/>
            <person name="Mashiguchi K."/>
            <person name="Awai K."/>
            <person name="Shimojima M."/>
            <person name="Masuda S."/>
            <person name="Iwai M."/>
            <person name="Nobusawa T."/>
            <person name="Narise T."/>
            <person name="Kondo S."/>
            <person name="Saito H."/>
            <person name="Sato R."/>
            <person name="Murakawa M."/>
            <person name="Ihara Y."/>
            <person name="Oshima-Yamada Y."/>
            <person name="Ohtaka K."/>
            <person name="Satoh M."/>
            <person name="Sonobe K."/>
            <person name="Ishii M."/>
            <person name="Ohtani R."/>
            <person name="Kanamori-Sato M."/>
            <person name="Honoki R."/>
            <person name="Miyazaki D."/>
            <person name="Mochizuki H."/>
            <person name="Umetsu J."/>
            <person name="Higashi K."/>
            <person name="Shibata D."/>
            <person name="Kamiya Y."/>
            <person name="Sato N."/>
            <person name="Nakamura Y."/>
            <person name="Tabata S."/>
            <person name="Ida S."/>
            <person name="Kurokawa K."/>
            <person name="Ohta H."/>
        </authorList>
    </citation>
    <scope>NUCLEOTIDE SEQUENCE [LARGE SCALE GENOMIC DNA]</scope>
    <source>
        <strain evidence="1 2">NIES-2285</strain>
    </source>
</reference>
<dbReference type="AlphaFoldDB" id="A0A1Y1HRU4"/>
<keyword evidence="2" id="KW-1185">Reference proteome</keyword>
<protein>
    <submittedName>
        <fullName evidence="1">Uncharacterized protein</fullName>
    </submittedName>
</protein>
<organism evidence="1 2">
    <name type="scientific">Klebsormidium nitens</name>
    <name type="common">Green alga</name>
    <name type="synonym">Ulothrix nitens</name>
    <dbReference type="NCBI Taxonomy" id="105231"/>
    <lineage>
        <taxon>Eukaryota</taxon>
        <taxon>Viridiplantae</taxon>
        <taxon>Streptophyta</taxon>
        <taxon>Klebsormidiophyceae</taxon>
        <taxon>Klebsormidiales</taxon>
        <taxon>Klebsormidiaceae</taxon>
        <taxon>Klebsormidium</taxon>
    </lineage>
</organism>
<evidence type="ECO:0000313" key="2">
    <source>
        <dbReference type="Proteomes" id="UP000054558"/>
    </source>
</evidence>
<name>A0A1Y1HRU4_KLENI</name>
<accession>A0A1Y1HRU4</accession>
<dbReference type="EMBL" id="DF237027">
    <property type="protein sequence ID" value="GAQ81355.1"/>
    <property type="molecule type" value="Genomic_DNA"/>
</dbReference>
<evidence type="ECO:0000313" key="1">
    <source>
        <dbReference type="EMBL" id="GAQ81355.1"/>
    </source>
</evidence>
<proteinExistence type="predicted"/>
<sequence length="207" mass="23460">MTTLNTKLGLVVYAPLWYLLKNCSPLSCLRVAVKQKVAIKGMKLWVPSQVFTQAESLEKQNTLKVLAKKKAQPALTRTQKYRTADKYREEVAAVDMAHVKRLDPSVTGLPMSIWLSPRHGDYSPRLWVAQDYGEQGTAGEWFIMSVAKHSKSVGNSGRIDIDDFEIIEKFIRKNRKLLEACWEQDTCFDIDDVVARLKKLSTAQSQG</sequence>